<dbReference type="STRING" id="871968.DESME_15635"/>
<sequence length="88" mass="9869">MNLMVTSEAQKYILLNGGNALANLRHPRIQLGCPDETKADVNTYKEVLLNGQVRVYIHLSLLNLDDSYNLKIDTGWGLFGKKLVLRGL</sequence>
<dbReference type="HOGENOM" id="CLU_2464052_0_0_9"/>
<keyword evidence="2" id="KW-1185">Reference proteome</keyword>
<reference evidence="1 2" key="1">
    <citation type="submission" date="2013-12" db="EMBL/GenBank/DDBJ databases">
        <authorList>
            <consortium name="DOE Joint Genome Institute"/>
            <person name="Smidt H."/>
            <person name="Huntemann M."/>
            <person name="Han J."/>
            <person name="Chen A."/>
            <person name="Kyrpides N."/>
            <person name="Mavromatis K."/>
            <person name="Markowitz V."/>
            <person name="Palaniappan K."/>
            <person name="Ivanova N."/>
            <person name="Schaumberg A."/>
            <person name="Pati A."/>
            <person name="Liolios K."/>
            <person name="Nordberg H.P."/>
            <person name="Cantor M.N."/>
            <person name="Hua S.X."/>
            <person name="Woyke T."/>
        </authorList>
    </citation>
    <scope>NUCLEOTIDE SEQUENCE [LARGE SCALE GENOMIC DNA]</scope>
    <source>
        <strain evidence="2">DSM 15288</strain>
    </source>
</reference>
<proteinExistence type="predicted"/>
<dbReference type="RefSeq" id="WP_006716760.1">
    <property type="nucleotide sequence ID" value="NZ_CP007032.1"/>
</dbReference>
<gene>
    <name evidence="1" type="ORF">DESME_15635</name>
</gene>
<protein>
    <submittedName>
        <fullName evidence="1">Uncharacterized protein</fullName>
    </submittedName>
</protein>
<organism evidence="1 2">
    <name type="scientific">Desulfitobacterium metallireducens DSM 15288</name>
    <dbReference type="NCBI Taxonomy" id="871968"/>
    <lineage>
        <taxon>Bacteria</taxon>
        <taxon>Bacillati</taxon>
        <taxon>Bacillota</taxon>
        <taxon>Clostridia</taxon>
        <taxon>Eubacteriales</taxon>
        <taxon>Desulfitobacteriaceae</taxon>
        <taxon>Desulfitobacterium</taxon>
    </lineage>
</organism>
<accession>W0EI31</accession>
<evidence type="ECO:0000313" key="1">
    <source>
        <dbReference type="EMBL" id="AHF08711.1"/>
    </source>
</evidence>
<dbReference type="AlphaFoldDB" id="W0EI31"/>
<evidence type="ECO:0000313" key="2">
    <source>
        <dbReference type="Proteomes" id="UP000010847"/>
    </source>
</evidence>
<name>W0EI31_9FIRM</name>
<dbReference type="Proteomes" id="UP000010847">
    <property type="component" value="Chromosome"/>
</dbReference>
<dbReference type="EMBL" id="CP007032">
    <property type="protein sequence ID" value="AHF08711.1"/>
    <property type="molecule type" value="Genomic_DNA"/>
</dbReference>
<dbReference type="KEGG" id="dmt:DESME_15635"/>